<organism evidence="5 6">
    <name type="scientific">Mycolicibacterium tokaiense</name>
    <dbReference type="NCBI Taxonomy" id="39695"/>
    <lineage>
        <taxon>Bacteria</taxon>
        <taxon>Bacillati</taxon>
        <taxon>Actinomycetota</taxon>
        <taxon>Actinomycetes</taxon>
        <taxon>Mycobacteriales</taxon>
        <taxon>Mycobacteriaceae</taxon>
        <taxon>Mycolicibacterium</taxon>
    </lineage>
</organism>
<dbReference type="InterPro" id="IPR025652">
    <property type="entry name" value="TesB_C"/>
</dbReference>
<dbReference type="Pfam" id="PF13622">
    <property type="entry name" value="4HBT_3"/>
    <property type="match status" value="1"/>
</dbReference>
<reference evidence="5 6" key="1">
    <citation type="submission" date="2018-06" db="EMBL/GenBank/DDBJ databases">
        <authorList>
            <consortium name="Pathogen Informatics"/>
            <person name="Doyle S."/>
        </authorList>
    </citation>
    <scope>NUCLEOTIDE SEQUENCE [LARGE SCALE GENOMIC DNA]</scope>
    <source>
        <strain evidence="5 6">NCTC10821</strain>
    </source>
</reference>
<dbReference type="RefSeq" id="WP_115277954.1">
    <property type="nucleotide sequence ID" value="NZ_AP022600.1"/>
</dbReference>
<dbReference type="GO" id="GO:0009062">
    <property type="term" value="P:fatty acid catabolic process"/>
    <property type="evidence" value="ECO:0007669"/>
    <property type="project" value="TreeGrafter"/>
</dbReference>
<feature type="domain" description="Acyl-CoA thioesterase-like N-terminal HotDog" evidence="4">
    <location>
        <begin position="35"/>
        <end position="109"/>
    </location>
</feature>
<proteinExistence type="inferred from homology"/>
<protein>
    <submittedName>
        <fullName evidence="5">Acyl-CoA thioesterase</fullName>
        <ecNumber evidence="5">3.1.2.-</ecNumber>
    </submittedName>
</protein>
<dbReference type="CDD" id="cd03444">
    <property type="entry name" value="Thioesterase_II_repeat1"/>
    <property type="match status" value="1"/>
</dbReference>
<evidence type="ECO:0000256" key="2">
    <source>
        <dbReference type="ARBA" id="ARBA00022801"/>
    </source>
</evidence>
<keyword evidence="2 5" id="KW-0378">Hydrolase</keyword>
<dbReference type="InterPro" id="IPR042171">
    <property type="entry name" value="Acyl-CoA_hotdog"/>
</dbReference>
<gene>
    <name evidence="5" type="primary">tesB_2</name>
    <name evidence="5" type="ORF">NCTC10821_01394</name>
</gene>
<dbReference type="AlphaFoldDB" id="A0A378TAW4"/>
<dbReference type="Gene3D" id="2.40.160.210">
    <property type="entry name" value="Acyl-CoA thioesterase, double hotdog domain"/>
    <property type="match status" value="1"/>
</dbReference>
<dbReference type="GO" id="GO:0006637">
    <property type="term" value="P:acyl-CoA metabolic process"/>
    <property type="evidence" value="ECO:0007669"/>
    <property type="project" value="InterPro"/>
</dbReference>
<dbReference type="CDD" id="cd03445">
    <property type="entry name" value="Thioesterase_II_repeat2"/>
    <property type="match status" value="1"/>
</dbReference>
<sequence>MPQSLQDVLDLFDVQDLGGASYRGAQPVDDVPRVRVFGGQVVAQAMAAAARTVSGRLLHSLHASFLRPGNPAVPLRYEVTSLREGRTFSTRRVTTVQGDVVVMEAMASFIEPIAGDDYQQPMPLVTPPEALPTLDEQLAPYIDEGYAELARLKLFEMRYIDPPPRVAVDAGVPEEAVCRVWFRVESAPPRALLTDPMLAQCLLGYVSDWTILDPVQVGVGKTWQSMETMASLDHTMWFHRPVDFSDWLLYDQRAPSAIGGRGLASGLIYNRSGELVCTVTQEGYLGRRR</sequence>
<dbReference type="InterPro" id="IPR029069">
    <property type="entry name" value="HotDog_dom_sf"/>
</dbReference>
<evidence type="ECO:0000256" key="1">
    <source>
        <dbReference type="ARBA" id="ARBA00006538"/>
    </source>
</evidence>
<keyword evidence="6" id="KW-1185">Reference proteome</keyword>
<feature type="domain" description="Acyl-CoA thioesterase 2 C-terminal" evidence="3">
    <location>
        <begin position="179"/>
        <end position="284"/>
    </location>
</feature>
<evidence type="ECO:0000259" key="3">
    <source>
        <dbReference type="Pfam" id="PF02551"/>
    </source>
</evidence>
<dbReference type="PANTHER" id="PTHR11066:SF34">
    <property type="entry name" value="ACYL-COENZYME A THIOESTERASE 8"/>
    <property type="match status" value="1"/>
</dbReference>
<accession>A0A378TAW4</accession>
<dbReference type="SUPFAM" id="SSF54637">
    <property type="entry name" value="Thioesterase/thiol ester dehydrase-isomerase"/>
    <property type="match status" value="2"/>
</dbReference>
<evidence type="ECO:0000313" key="5">
    <source>
        <dbReference type="EMBL" id="STZ57889.1"/>
    </source>
</evidence>
<evidence type="ECO:0000259" key="4">
    <source>
        <dbReference type="Pfam" id="PF13622"/>
    </source>
</evidence>
<dbReference type="EMBL" id="UGQT01000001">
    <property type="protein sequence ID" value="STZ57889.1"/>
    <property type="molecule type" value="Genomic_DNA"/>
</dbReference>
<dbReference type="Pfam" id="PF02551">
    <property type="entry name" value="Acyl_CoA_thio"/>
    <property type="match status" value="1"/>
</dbReference>
<dbReference type="GO" id="GO:0047617">
    <property type="term" value="F:fatty acyl-CoA hydrolase activity"/>
    <property type="evidence" value="ECO:0007669"/>
    <property type="project" value="InterPro"/>
</dbReference>
<dbReference type="OrthoDB" id="9781019at2"/>
<name>A0A378TAW4_9MYCO</name>
<dbReference type="Proteomes" id="UP000254978">
    <property type="component" value="Unassembled WGS sequence"/>
</dbReference>
<dbReference type="InterPro" id="IPR049449">
    <property type="entry name" value="TesB_ACOT8-like_N"/>
</dbReference>
<dbReference type="EC" id="3.1.2.-" evidence="5"/>
<dbReference type="PANTHER" id="PTHR11066">
    <property type="entry name" value="ACYL-COA THIOESTERASE"/>
    <property type="match status" value="1"/>
</dbReference>
<evidence type="ECO:0000313" key="6">
    <source>
        <dbReference type="Proteomes" id="UP000254978"/>
    </source>
</evidence>
<comment type="similarity">
    <text evidence="1">Belongs to the C/M/P thioester hydrolase family.</text>
</comment>
<dbReference type="InterPro" id="IPR003703">
    <property type="entry name" value="Acyl_CoA_thio"/>
</dbReference>